<dbReference type="Proteomes" id="UP001292368">
    <property type="component" value="Unassembled WGS sequence"/>
</dbReference>
<name>A0AAW9IS76_CLOPF</name>
<dbReference type="InterPro" id="IPR006282">
    <property type="entry name" value="Thi_PPkinase"/>
</dbReference>
<dbReference type="GO" id="GO:0009229">
    <property type="term" value="P:thiamine diphosphate biosynthetic process"/>
    <property type="evidence" value="ECO:0007669"/>
    <property type="project" value="InterPro"/>
</dbReference>
<dbReference type="EC" id="2.7.6.2" evidence="5"/>
<dbReference type="Pfam" id="PF04263">
    <property type="entry name" value="TPK_catalytic"/>
    <property type="match status" value="1"/>
</dbReference>
<dbReference type="InterPro" id="IPR007373">
    <property type="entry name" value="Thiamin_PyroPKinase_B1-bd"/>
</dbReference>
<dbReference type="GO" id="GO:0004788">
    <property type="term" value="F:thiamine diphosphokinase activity"/>
    <property type="evidence" value="ECO:0007669"/>
    <property type="project" value="UniProtKB-UniRule"/>
</dbReference>
<dbReference type="GO" id="GO:0016301">
    <property type="term" value="F:kinase activity"/>
    <property type="evidence" value="ECO:0007669"/>
    <property type="project" value="UniProtKB-KW"/>
</dbReference>
<dbReference type="Pfam" id="PF04265">
    <property type="entry name" value="TPK_B1_binding"/>
    <property type="match status" value="1"/>
</dbReference>
<feature type="non-terminal residue" evidence="7">
    <location>
        <position position="1"/>
    </location>
</feature>
<dbReference type="GO" id="GO:0030975">
    <property type="term" value="F:thiamine binding"/>
    <property type="evidence" value="ECO:0007669"/>
    <property type="project" value="InterPro"/>
</dbReference>
<dbReference type="SUPFAM" id="SSF63862">
    <property type="entry name" value="Thiamin pyrophosphokinase, substrate-binding domain"/>
    <property type="match status" value="1"/>
</dbReference>
<organism evidence="7 8">
    <name type="scientific">Clostridium perfringens</name>
    <dbReference type="NCBI Taxonomy" id="1502"/>
    <lineage>
        <taxon>Bacteria</taxon>
        <taxon>Bacillati</taxon>
        <taxon>Bacillota</taxon>
        <taxon>Clostridia</taxon>
        <taxon>Eubacteriales</taxon>
        <taxon>Clostridiaceae</taxon>
        <taxon>Clostridium</taxon>
    </lineage>
</organism>
<dbReference type="InterPro" id="IPR007371">
    <property type="entry name" value="TPK_catalytic"/>
</dbReference>
<dbReference type="NCBIfam" id="TIGR01378">
    <property type="entry name" value="thi_PPkinase"/>
    <property type="match status" value="1"/>
</dbReference>
<dbReference type="GO" id="GO:0005524">
    <property type="term" value="F:ATP binding"/>
    <property type="evidence" value="ECO:0007669"/>
    <property type="project" value="UniProtKB-KW"/>
</dbReference>
<dbReference type="EMBL" id="WNVM01000253">
    <property type="protein sequence ID" value="MDZ5010310.1"/>
    <property type="molecule type" value="Genomic_DNA"/>
</dbReference>
<dbReference type="SUPFAM" id="SSF63999">
    <property type="entry name" value="Thiamin pyrophosphokinase, catalytic domain"/>
    <property type="match status" value="1"/>
</dbReference>
<feature type="domain" description="Thiamin pyrophosphokinase thiamin-binding" evidence="6">
    <location>
        <begin position="85"/>
        <end position="151"/>
    </location>
</feature>
<dbReference type="InterPro" id="IPR036371">
    <property type="entry name" value="TPK_B1-bd_sf"/>
</dbReference>
<reference evidence="7" key="1">
    <citation type="submission" date="2019-11" db="EMBL/GenBank/DDBJ databases">
        <title>Characterization of Clostridium perfringens isolates from swine manure treated agricultural soils.</title>
        <authorList>
            <person name="Wushke S.T."/>
        </authorList>
    </citation>
    <scope>NUCLEOTIDE SEQUENCE</scope>
    <source>
        <strain evidence="7">V2</strain>
    </source>
</reference>
<keyword evidence="4" id="KW-0067">ATP-binding</keyword>
<dbReference type="GO" id="GO:0006772">
    <property type="term" value="P:thiamine metabolic process"/>
    <property type="evidence" value="ECO:0007669"/>
    <property type="project" value="UniProtKB-UniRule"/>
</dbReference>
<keyword evidence="1 7" id="KW-0808">Transferase</keyword>
<evidence type="ECO:0000259" key="6">
    <source>
        <dbReference type="SMART" id="SM00983"/>
    </source>
</evidence>
<dbReference type="InterPro" id="IPR053149">
    <property type="entry name" value="TPK"/>
</dbReference>
<dbReference type="RefSeq" id="WP_322382179.1">
    <property type="nucleotide sequence ID" value="NZ_WNVM01000253.1"/>
</dbReference>
<keyword evidence="2" id="KW-0547">Nucleotide-binding</keyword>
<dbReference type="Gene3D" id="3.40.50.10240">
    <property type="entry name" value="Thiamin pyrophosphokinase, catalytic domain"/>
    <property type="match status" value="1"/>
</dbReference>
<evidence type="ECO:0000313" key="7">
    <source>
        <dbReference type="EMBL" id="MDZ5010310.1"/>
    </source>
</evidence>
<evidence type="ECO:0000256" key="1">
    <source>
        <dbReference type="ARBA" id="ARBA00022679"/>
    </source>
</evidence>
<evidence type="ECO:0000256" key="5">
    <source>
        <dbReference type="NCBIfam" id="TIGR01378"/>
    </source>
</evidence>
<evidence type="ECO:0000313" key="8">
    <source>
        <dbReference type="Proteomes" id="UP001292368"/>
    </source>
</evidence>
<dbReference type="AlphaFoldDB" id="A0AAW9IS76"/>
<dbReference type="PANTHER" id="PTHR41299">
    <property type="entry name" value="THIAMINE PYROPHOSPHOKINASE"/>
    <property type="match status" value="1"/>
</dbReference>
<proteinExistence type="predicted"/>
<evidence type="ECO:0000256" key="3">
    <source>
        <dbReference type="ARBA" id="ARBA00022777"/>
    </source>
</evidence>
<dbReference type="SMART" id="SM00983">
    <property type="entry name" value="TPK_B1_binding"/>
    <property type="match status" value="1"/>
</dbReference>
<evidence type="ECO:0000256" key="4">
    <source>
        <dbReference type="ARBA" id="ARBA00022840"/>
    </source>
</evidence>
<sequence>NIDVINSMEASGVEKITFKKEKDFTDTQIAFELAIEKGAKKILLLGVTGTRYDHSLSNIGLMLKGLKKEVYVEIVDDNNKMFLTDKNILLKGSKGDIVSFHAYSEIVKKLTISGAKYELFNYDLSLGDGLTTSNEFVGKDIKVTFDSGILMVLYTKD</sequence>
<dbReference type="PANTHER" id="PTHR41299:SF1">
    <property type="entry name" value="THIAMINE PYROPHOSPHOKINASE"/>
    <property type="match status" value="1"/>
</dbReference>
<keyword evidence="3" id="KW-0418">Kinase</keyword>
<accession>A0AAW9IS76</accession>
<protein>
    <recommendedName>
        <fullName evidence="5">Thiamine diphosphokinase</fullName>
        <ecNumber evidence="5">2.7.6.2</ecNumber>
    </recommendedName>
</protein>
<comment type="caution">
    <text evidence="7">The sequence shown here is derived from an EMBL/GenBank/DDBJ whole genome shotgun (WGS) entry which is preliminary data.</text>
</comment>
<gene>
    <name evidence="7" type="ORF">GNF77_15675</name>
</gene>
<evidence type="ECO:0000256" key="2">
    <source>
        <dbReference type="ARBA" id="ARBA00022741"/>
    </source>
</evidence>
<dbReference type="CDD" id="cd07995">
    <property type="entry name" value="TPK"/>
    <property type="match status" value="1"/>
</dbReference>
<dbReference type="InterPro" id="IPR036759">
    <property type="entry name" value="TPK_catalytic_sf"/>
</dbReference>